<evidence type="ECO:0000259" key="2">
    <source>
        <dbReference type="Pfam" id="PF05685"/>
    </source>
</evidence>
<dbReference type="CDD" id="cd06260">
    <property type="entry name" value="DUF820-like"/>
    <property type="match status" value="1"/>
</dbReference>
<dbReference type="EMBL" id="JACJRF010000025">
    <property type="protein sequence ID" value="MBD2345473.1"/>
    <property type="molecule type" value="Genomic_DNA"/>
</dbReference>
<dbReference type="RefSeq" id="WP_190407908.1">
    <property type="nucleotide sequence ID" value="NZ_JACJRF010000025.1"/>
</dbReference>
<keyword evidence="4" id="KW-1185">Reference proteome</keyword>
<evidence type="ECO:0000313" key="4">
    <source>
        <dbReference type="Proteomes" id="UP000607281"/>
    </source>
</evidence>
<keyword evidence="3" id="KW-0540">Nuclease</keyword>
<dbReference type="InterPro" id="IPR008538">
    <property type="entry name" value="Uma2"/>
</dbReference>
<reference evidence="3 4" key="1">
    <citation type="journal article" date="2020" name="ISME J.">
        <title>Comparative genomics reveals insights into cyanobacterial evolution and habitat adaptation.</title>
        <authorList>
            <person name="Chen M.Y."/>
            <person name="Teng W.K."/>
            <person name="Zhao L."/>
            <person name="Hu C.X."/>
            <person name="Zhou Y.K."/>
            <person name="Han B.P."/>
            <person name="Song L.R."/>
            <person name="Shu W.S."/>
        </authorList>
    </citation>
    <scope>NUCLEOTIDE SEQUENCE [LARGE SCALE GENOMIC DNA]</scope>
    <source>
        <strain evidence="3 4">FACHB-260</strain>
    </source>
</reference>
<protein>
    <submittedName>
        <fullName evidence="3">Uma2 family endonuclease</fullName>
    </submittedName>
</protein>
<dbReference type="Gene3D" id="3.90.1570.10">
    <property type="entry name" value="tt1808, chain A"/>
    <property type="match status" value="1"/>
</dbReference>
<dbReference type="InterPro" id="IPR011335">
    <property type="entry name" value="Restrct_endonuc-II-like"/>
</dbReference>
<feature type="domain" description="Putative restriction endonuclease" evidence="2">
    <location>
        <begin position="21"/>
        <end position="184"/>
    </location>
</feature>
<evidence type="ECO:0000313" key="3">
    <source>
        <dbReference type="EMBL" id="MBD2345473.1"/>
    </source>
</evidence>
<proteinExistence type="predicted"/>
<dbReference type="InterPro" id="IPR012296">
    <property type="entry name" value="Nuclease_put_TT1808"/>
</dbReference>
<feature type="coiled-coil region" evidence="1">
    <location>
        <begin position="213"/>
        <end position="247"/>
    </location>
</feature>
<sequence>MYQTNPPLPPSEVLPTMYDLPSEDPEEPGLPDEFHNFQPQLLRETCQPANYPSGEMFIGTDLNLYYDARNRLWHKRPDWFLVLGVSRAQQQQEMRLSYVVWQEAIAPFLVVELLSPGTEAEDLGQTLRDANKPPTKWQVYEQNLRIPYYVVFDRYHNLLRVFQLTGTRYQAVALAEPKFWFEELELGLGVWQGSYQQTEGLWLRWYDVTGNWIPTLEERAEQEYQRAEQERQRAERLAQRLRSLGVDPDTLE</sequence>
<organism evidence="3 4">
    <name type="scientific">Anabaena subtropica FACHB-260</name>
    <dbReference type="NCBI Taxonomy" id="2692884"/>
    <lineage>
        <taxon>Bacteria</taxon>
        <taxon>Bacillati</taxon>
        <taxon>Cyanobacteriota</taxon>
        <taxon>Cyanophyceae</taxon>
        <taxon>Nostocales</taxon>
        <taxon>Nostocaceae</taxon>
        <taxon>Anabaena</taxon>
    </lineage>
</organism>
<accession>A0ABR8CRH2</accession>
<dbReference type="Proteomes" id="UP000607281">
    <property type="component" value="Unassembled WGS sequence"/>
</dbReference>
<dbReference type="GO" id="GO:0004519">
    <property type="term" value="F:endonuclease activity"/>
    <property type="evidence" value="ECO:0007669"/>
    <property type="project" value="UniProtKB-KW"/>
</dbReference>
<dbReference type="PANTHER" id="PTHR33352:SF3">
    <property type="entry name" value="SLR1612 PROTEIN"/>
    <property type="match status" value="1"/>
</dbReference>
<comment type="caution">
    <text evidence="3">The sequence shown here is derived from an EMBL/GenBank/DDBJ whole genome shotgun (WGS) entry which is preliminary data.</text>
</comment>
<name>A0ABR8CRH2_9NOST</name>
<dbReference type="SUPFAM" id="SSF52980">
    <property type="entry name" value="Restriction endonuclease-like"/>
    <property type="match status" value="1"/>
</dbReference>
<keyword evidence="1" id="KW-0175">Coiled coil</keyword>
<dbReference type="Pfam" id="PF05685">
    <property type="entry name" value="Uma2"/>
    <property type="match status" value="1"/>
</dbReference>
<evidence type="ECO:0000256" key="1">
    <source>
        <dbReference type="SAM" id="Coils"/>
    </source>
</evidence>
<keyword evidence="3" id="KW-0255">Endonuclease</keyword>
<keyword evidence="3" id="KW-0378">Hydrolase</keyword>
<dbReference type="PANTHER" id="PTHR33352">
    <property type="entry name" value="SLR1095 PROTEIN"/>
    <property type="match status" value="1"/>
</dbReference>
<gene>
    <name evidence="3" type="ORF">H6G18_15150</name>
</gene>